<accession>A0A368T3M8</accession>
<organism evidence="3 4">
    <name type="scientific">Marinitenerispora sediminis</name>
    <dbReference type="NCBI Taxonomy" id="1931232"/>
    <lineage>
        <taxon>Bacteria</taxon>
        <taxon>Bacillati</taxon>
        <taxon>Actinomycetota</taxon>
        <taxon>Actinomycetes</taxon>
        <taxon>Streptosporangiales</taxon>
        <taxon>Nocardiopsidaceae</taxon>
        <taxon>Marinitenerispora</taxon>
    </lineage>
</organism>
<name>A0A368T3M8_9ACTN</name>
<dbReference type="Proteomes" id="UP000253318">
    <property type="component" value="Unassembled WGS sequence"/>
</dbReference>
<keyword evidence="4" id="KW-1185">Reference proteome</keyword>
<feature type="domain" description="DUF1023" evidence="2">
    <location>
        <begin position="150"/>
        <end position="324"/>
    </location>
</feature>
<reference evidence="3 4" key="1">
    <citation type="submission" date="2018-04" db="EMBL/GenBank/DDBJ databases">
        <title>Novel actinobacteria from marine sediment.</title>
        <authorList>
            <person name="Ng Z.Y."/>
            <person name="Tan G.Y.A."/>
        </authorList>
    </citation>
    <scope>NUCLEOTIDE SEQUENCE [LARGE SCALE GENOMIC DNA]</scope>
    <source>
        <strain evidence="3 4">TPS81</strain>
    </source>
</reference>
<proteinExistence type="predicted"/>
<dbReference type="InterPro" id="IPR010427">
    <property type="entry name" value="DUF1023"/>
</dbReference>
<dbReference type="AlphaFoldDB" id="A0A368T3M8"/>
<gene>
    <name evidence="3" type="ORF">DEF24_22320</name>
</gene>
<evidence type="ECO:0000313" key="3">
    <source>
        <dbReference type="EMBL" id="RCV52194.1"/>
    </source>
</evidence>
<dbReference type="Gene3D" id="3.40.50.1820">
    <property type="entry name" value="alpha/beta hydrolase"/>
    <property type="match status" value="1"/>
</dbReference>
<dbReference type="SUPFAM" id="SSF53474">
    <property type="entry name" value="alpha/beta-Hydrolases"/>
    <property type="match status" value="1"/>
</dbReference>
<evidence type="ECO:0000313" key="4">
    <source>
        <dbReference type="Proteomes" id="UP000253318"/>
    </source>
</evidence>
<dbReference type="EMBL" id="QEIN01000228">
    <property type="protein sequence ID" value="RCV52194.1"/>
    <property type="molecule type" value="Genomic_DNA"/>
</dbReference>
<evidence type="ECO:0000256" key="1">
    <source>
        <dbReference type="SAM" id="MobiDB-lite"/>
    </source>
</evidence>
<dbReference type="InterPro" id="IPR029058">
    <property type="entry name" value="AB_hydrolase_fold"/>
</dbReference>
<protein>
    <recommendedName>
        <fullName evidence="2">DUF1023 domain-containing protein</fullName>
    </recommendedName>
</protein>
<dbReference type="Pfam" id="PF06259">
    <property type="entry name" value="Abhydrolase_8"/>
    <property type="match status" value="1"/>
</dbReference>
<comment type="caution">
    <text evidence="3">The sequence shown here is derived from an EMBL/GenBank/DDBJ whole genome shotgun (WGS) entry which is preliminary data.</text>
</comment>
<feature type="compositionally biased region" description="Low complexity" evidence="1">
    <location>
        <begin position="26"/>
        <end position="44"/>
    </location>
</feature>
<evidence type="ECO:0000259" key="2">
    <source>
        <dbReference type="Pfam" id="PF06259"/>
    </source>
</evidence>
<feature type="region of interest" description="Disordered" evidence="1">
    <location>
        <begin position="1"/>
        <end position="100"/>
    </location>
</feature>
<sequence>MIGEGATAVSRGRAPSGPAPSMASVPRWAPARPPACGARPRWPGKQGGPTVVAETAPGPRGGTARRRNAGSGRAKVAPRSQGRNHSQDRRPGGSTLPSVPAMARLTRTLAVPALLATMLGTAGPAAAEAVPGPLDYTAATPGGRQLLAEDPAGSGRIVEVLGDLATAEHVAVIVPGSGQHLGNFRSNPEHPGTVPVTNGVNLLAETRRQRQDTRVAVIVWLGYLPPQSLNLSAVTSGLAREGAAELVRFVSFVRAQLPADPHVTLVCHSYGTAVGGRAVLRAGVADDVVALASPGMGVDSADQLHARVWATRAADDWIRFVPHVRLGPIGHGADPVAPGFGARVFAATGARGHEEYYEPGGAVLTNTARIVLGDYDDVPLVAS</sequence>